<comment type="caution">
    <text evidence="1">The sequence shown here is derived from an EMBL/GenBank/DDBJ whole genome shotgun (WGS) entry which is preliminary data.</text>
</comment>
<proteinExistence type="predicted"/>
<accession>A0ABQ5MKM3</accession>
<gene>
    <name evidence="1" type="ORF">Y10_22240</name>
</gene>
<evidence type="ECO:0000313" key="1">
    <source>
        <dbReference type="EMBL" id="GLB49856.1"/>
    </source>
</evidence>
<evidence type="ECO:0000313" key="2">
    <source>
        <dbReference type="Proteomes" id="UP001143543"/>
    </source>
</evidence>
<name>A0ABQ5MKM3_9FLAO</name>
<organism evidence="1 2">
    <name type="scientific">Neptunitalea lumnitzerae</name>
    <dbReference type="NCBI Taxonomy" id="2965509"/>
    <lineage>
        <taxon>Bacteria</taxon>
        <taxon>Pseudomonadati</taxon>
        <taxon>Bacteroidota</taxon>
        <taxon>Flavobacteriia</taxon>
        <taxon>Flavobacteriales</taxon>
        <taxon>Flavobacteriaceae</taxon>
        <taxon>Neptunitalea</taxon>
    </lineage>
</organism>
<protein>
    <recommendedName>
        <fullName evidence="3">TLDc domain-containing protein</fullName>
    </recommendedName>
</protein>
<dbReference type="EMBL" id="BRVO01000002">
    <property type="protein sequence ID" value="GLB49856.1"/>
    <property type="molecule type" value="Genomic_DNA"/>
</dbReference>
<keyword evidence="2" id="KW-1185">Reference proteome</keyword>
<sequence length="209" mass="24660">MKNTEELFDYFYKHTSIEIPENIVKFYEKNQNENSQFIRLFNSQIESIKRGSKPELSILISEKFALEILKVIDEIPIEERYDKLFQKLEVYDTSFYKGRKMTLSLDSVKSIIEEILSYLNDYDYKENRFKFPLIQKAYENLTSDYNEMKVILILYSDCGGEGGIIVRGKNVGCNSGYPFNESSEIEFNGETIEYSGYFFEEHEKLHKPV</sequence>
<reference evidence="1" key="1">
    <citation type="submission" date="2022-07" db="EMBL/GenBank/DDBJ databases">
        <title>Taxonomy of Novel Oxalotrophic and Methylotrophic Bacteria.</title>
        <authorList>
            <person name="Sahin N."/>
            <person name="Tani A."/>
        </authorList>
    </citation>
    <scope>NUCLEOTIDE SEQUENCE</scope>
    <source>
        <strain evidence="1">Y10</strain>
    </source>
</reference>
<evidence type="ECO:0008006" key="3">
    <source>
        <dbReference type="Google" id="ProtNLM"/>
    </source>
</evidence>
<dbReference type="Proteomes" id="UP001143543">
    <property type="component" value="Unassembled WGS sequence"/>
</dbReference>
<dbReference type="RefSeq" id="WP_281765479.1">
    <property type="nucleotide sequence ID" value="NZ_BRVO01000002.1"/>
</dbReference>